<comment type="caution">
    <text evidence="1">The sequence shown here is derived from an EMBL/GenBank/DDBJ whole genome shotgun (WGS) entry which is preliminary data.</text>
</comment>
<dbReference type="Gene3D" id="2.160.20.10">
    <property type="entry name" value="Single-stranded right-handed beta-helix, Pectin lyase-like"/>
    <property type="match status" value="1"/>
</dbReference>
<sequence>MCPIDGYFDIPFAVGGDLNTIPDATQPSGTVSYEQGYPVGYSTPVGSGGFNVPRTSINQVLNDITTAIQAYQQFGTPPFITTTMNGGTPFSYGQYARVLSAGVVYQSLVGSNTDTPPSAKWVVVNPVTQVQTTQTITGTSHTFAAGDNGYLTLRSNSGTLMTDTLPGTSPGVLAQGWSTIAENNDTSALYAFSPGSGTDLNGSSTGTIILGPGQRCAVFSDGSNYWAKDLPGRTRLGANATFYVSTTGSDSNTGLASGTPWATIQHAITVLANSYDLNGFTATISLANGTYSGTATVSQPWVGGGVNSVLINGNSGSPSSTIISGTVMVQGSGSNLTLENLELANTSNNCLQAEYGGVIQLNAGIIFGTSTSQTHMVSGYSAAIIANNGYTISGNAAAHIEAESCSTFLLQAGNTVTLTGTPAFSNQFAFATAGGVITCSASTFSGSATGTRYLASTGGIIYTGGSGATFLPGNAAGSTNNGGIYN</sequence>
<evidence type="ECO:0000313" key="2">
    <source>
        <dbReference type="Proteomes" id="UP000214646"/>
    </source>
</evidence>
<dbReference type="InterPro" id="IPR012334">
    <property type="entry name" value="Pectin_lyas_fold"/>
</dbReference>
<dbReference type="RefSeq" id="WP_088258581.1">
    <property type="nucleotide sequence ID" value="NZ_NIDE01000015.1"/>
</dbReference>
<dbReference type="AlphaFoldDB" id="A0A225D5Y1"/>
<dbReference type="Proteomes" id="UP000214646">
    <property type="component" value="Unassembled WGS sequence"/>
</dbReference>
<reference evidence="2" key="1">
    <citation type="submission" date="2017-06" db="EMBL/GenBank/DDBJ databases">
        <title>Genome analysis of Fimbriiglobus ruber SP5, the first member of the order Planctomycetales with confirmed chitinolytic capability.</title>
        <authorList>
            <person name="Ravin N.V."/>
            <person name="Rakitin A.L."/>
            <person name="Ivanova A.A."/>
            <person name="Beletsky A.V."/>
            <person name="Kulichevskaya I.S."/>
            <person name="Mardanov A.V."/>
            <person name="Dedysh S.N."/>
        </authorList>
    </citation>
    <scope>NUCLEOTIDE SEQUENCE [LARGE SCALE GENOMIC DNA]</scope>
    <source>
        <strain evidence="2">SP5</strain>
    </source>
</reference>
<accession>A0A225D5Y1</accession>
<name>A0A225D5Y1_9BACT</name>
<gene>
    <name evidence="1" type="ORF">FRUB_07923</name>
</gene>
<organism evidence="1 2">
    <name type="scientific">Fimbriiglobus ruber</name>
    <dbReference type="NCBI Taxonomy" id="1908690"/>
    <lineage>
        <taxon>Bacteria</taxon>
        <taxon>Pseudomonadati</taxon>
        <taxon>Planctomycetota</taxon>
        <taxon>Planctomycetia</taxon>
        <taxon>Gemmatales</taxon>
        <taxon>Gemmataceae</taxon>
        <taxon>Fimbriiglobus</taxon>
    </lineage>
</organism>
<protein>
    <submittedName>
        <fullName evidence="1">Putative autotransporter protein</fullName>
    </submittedName>
</protein>
<evidence type="ECO:0000313" key="1">
    <source>
        <dbReference type="EMBL" id="OWK37001.1"/>
    </source>
</evidence>
<dbReference type="EMBL" id="NIDE01000015">
    <property type="protein sequence ID" value="OWK37001.1"/>
    <property type="molecule type" value="Genomic_DNA"/>
</dbReference>
<dbReference type="SUPFAM" id="SSF51126">
    <property type="entry name" value="Pectin lyase-like"/>
    <property type="match status" value="1"/>
</dbReference>
<keyword evidence="2" id="KW-1185">Reference proteome</keyword>
<dbReference type="OrthoDB" id="564699at2"/>
<proteinExistence type="predicted"/>
<dbReference type="InterPro" id="IPR011050">
    <property type="entry name" value="Pectin_lyase_fold/virulence"/>
</dbReference>